<feature type="domain" description="C-type lectin" evidence="4">
    <location>
        <begin position="85"/>
        <end position="202"/>
    </location>
</feature>
<evidence type="ECO:0000313" key="6">
    <source>
        <dbReference type="Proteomes" id="UP000271974"/>
    </source>
</evidence>
<proteinExistence type="predicted"/>
<reference evidence="5 6" key="1">
    <citation type="submission" date="2019-01" db="EMBL/GenBank/DDBJ databases">
        <title>A draft genome assembly of the solar-powered sea slug Elysia chlorotica.</title>
        <authorList>
            <person name="Cai H."/>
            <person name="Li Q."/>
            <person name="Fang X."/>
            <person name="Li J."/>
            <person name="Curtis N.E."/>
            <person name="Altenburger A."/>
            <person name="Shibata T."/>
            <person name="Feng M."/>
            <person name="Maeda T."/>
            <person name="Schwartz J.A."/>
            <person name="Shigenobu S."/>
            <person name="Lundholm N."/>
            <person name="Nishiyama T."/>
            <person name="Yang H."/>
            <person name="Hasebe M."/>
            <person name="Li S."/>
            <person name="Pierce S.K."/>
            <person name="Wang J."/>
        </authorList>
    </citation>
    <scope>NUCLEOTIDE SEQUENCE [LARGE SCALE GENOMIC DNA]</scope>
    <source>
        <strain evidence="5">EC2010</strain>
        <tissue evidence="5">Whole organism of an adult</tissue>
    </source>
</reference>
<comment type="caution">
    <text evidence="5">The sequence shown here is derived from an EMBL/GenBank/DDBJ whole genome shotgun (WGS) entry which is preliminary data.</text>
</comment>
<feature type="chain" id="PRO_5018617195" description="C-type lectin domain-containing protein" evidence="3">
    <location>
        <begin position="20"/>
        <end position="566"/>
    </location>
</feature>
<feature type="compositionally biased region" description="Acidic residues" evidence="1">
    <location>
        <begin position="477"/>
        <end position="487"/>
    </location>
</feature>
<feature type="region of interest" description="Disordered" evidence="1">
    <location>
        <begin position="462"/>
        <end position="487"/>
    </location>
</feature>
<feature type="region of interest" description="Disordered" evidence="1">
    <location>
        <begin position="51"/>
        <end position="71"/>
    </location>
</feature>
<feature type="signal peptide" evidence="3">
    <location>
        <begin position="1"/>
        <end position="19"/>
    </location>
</feature>
<keyword evidence="2" id="KW-1133">Transmembrane helix</keyword>
<gene>
    <name evidence="5" type="ORF">EGW08_015058</name>
</gene>
<keyword evidence="3" id="KW-0732">Signal</keyword>
<dbReference type="SUPFAM" id="SSF56436">
    <property type="entry name" value="C-type lectin-like"/>
    <property type="match status" value="2"/>
</dbReference>
<feature type="region of interest" description="Disordered" evidence="1">
    <location>
        <begin position="396"/>
        <end position="415"/>
    </location>
</feature>
<dbReference type="Pfam" id="PF00059">
    <property type="entry name" value="Lectin_C"/>
    <property type="match status" value="2"/>
</dbReference>
<dbReference type="PROSITE" id="PS50041">
    <property type="entry name" value="C_TYPE_LECTIN_2"/>
    <property type="match status" value="2"/>
</dbReference>
<feature type="transmembrane region" description="Helical" evidence="2">
    <location>
        <begin position="498"/>
        <end position="518"/>
    </location>
</feature>
<protein>
    <recommendedName>
        <fullName evidence="4">C-type lectin domain-containing protein</fullName>
    </recommendedName>
</protein>
<dbReference type="CDD" id="cd00037">
    <property type="entry name" value="CLECT"/>
    <property type="match status" value="2"/>
</dbReference>
<dbReference type="Proteomes" id="UP000271974">
    <property type="component" value="Unassembled WGS sequence"/>
</dbReference>
<dbReference type="OrthoDB" id="6075160at2759"/>
<evidence type="ECO:0000259" key="4">
    <source>
        <dbReference type="PROSITE" id="PS50041"/>
    </source>
</evidence>
<dbReference type="PANTHER" id="PTHR22803">
    <property type="entry name" value="MANNOSE, PHOSPHOLIPASE, LECTIN RECEPTOR RELATED"/>
    <property type="match status" value="1"/>
</dbReference>
<evidence type="ECO:0000256" key="3">
    <source>
        <dbReference type="SAM" id="SignalP"/>
    </source>
</evidence>
<evidence type="ECO:0000313" key="5">
    <source>
        <dbReference type="EMBL" id="RUS77171.1"/>
    </source>
</evidence>
<dbReference type="Gene3D" id="3.10.100.10">
    <property type="entry name" value="Mannose-Binding Protein A, subunit A"/>
    <property type="match status" value="2"/>
</dbReference>
<dbReference type="EMBL" id="RQTK01000603">
    <property type="protein sequence ID" value="RUS77171.1"/>
    <property type="molecule type" value="Genomic_DNA"/>
</dbReference>
<dbReference type="InterPro" id="IPR016187">
    <property type="entry name" value="CTDL_fold"/>
</dbReference>
<dbReference type="InterPro" id="IPR016186">
    <property type="entry name" value="C-type_lectin-like/link_sf"/>
</dbReference>
<dbReference type="AlphaFoldDB" id="A0A3S1BC45"/>
<keyword evidence="2" id="KW-0472">Membrane</keyword>
<evidence type="ECO:0000256" key="1">
    <source>
        <dbReference type="SAM" id="MobiDB-lite"/>
    </source>
</evidence>
<dbReference type="InterPro" id="IPR050111">
    <property type="entry name" value="C-type_lectin/snaclec_domain"/>
</dbReference>
<name>A0A3S1BC45_ELYCH</name>
<feature type="domain" description="C-type lectin" evidence="4">
    <location>
        <begin position="259"/>
        <end position="387"/>
    </location>
</feature>
<sequence>MKTPGYLLLGLLAVCATESFDIDNGNYGALATSDLLTRIFFNPATGFVRDSKANTEHRQPKTTTEKPITPTKNTIQGWPPWFVKFRSASFYQNLAATTWDSARETCKNIDPDGDLAVINSKEELDFIKENFGGGKEDLRWIGLHKDGPGAPFKWTNGETVEYFPWALKSKAEEPKGYVALNLTSFRFIPQTNPNKTLPFLCELRAGGSDRRAAFVGHNQLFRGQGFRLLNAANKKGGDTISRKIPGKVVNKCKSGWQRFMAKCYKDFNAISSFNDAVATCKDAGASLMSLHSPKESQFVKELVMNRNRPSDMYWLGLSDDENGLAWSDGSPIDYSNWRPRNSLRPFNRTMGTGDYKKIHLKRCVQVDSEDLGWDFEDCDRLGYIICIQGGQTDFLPPMNTPETTRSESAKPTSAPAPLNCDMTNYPYNLVLGEAEFREVIKRCGYSNAVAAALDTSGISKMVNDSGSSPRALKISSEDSDSDDDDDDDDGFKDEFFRMIYIMMCSAGFVALVFGVIIWRHRVRNSAWKSLQNSPATENHDLQSVRHFIRGPETSVLHEQGIYGAIK</sequence>
<evidence type="ECO:0000256" key="2">
    <source>
        <dbReference type="SAM" id="Phobius"/>
    </source>
</evidence>
<keyword evidence="2" id="KW-0812">Transmembrane</keyword>
<dbReference type="SMART" id="SM00034">
    <property type="entry name" value="CLECT"/>
    <property type="match status" value="2"/>
</dbReference>
<accession>A0A3S1BC45</accession>
<keyword evidence="6" id="KW-1185">Reference proteome</keyword>
<organism evidence="5 6">
    <name type="scientific">Elysia chlorotica</name>
    <name type="common">Eastern emerald elysia</name>
    <name type="synonym">Sea slug</name>
    <dbReference type="NCBI Taxonomy" id="188477"/>
    <lineage>
        <taxon>Eukaryota</taxon>
        <taxon>Metazoa</taxon>
        <taxon>Spiralia</taxon>
        <taxon>Lophotrochozoa</taxon>
        <taxon>Mollusca</taxon>
        <taxon>Gastropoda</taxon>
        <taxon>Heterobranchia</taxon>
        <taxon>Euthyneura</taxon>
        <taxon>Panpulmonata</taxon>
        <taxon>Sacoglossa</taxon>
        <taxon>Placobranchoidea</taxon>
        <taxon>Plakobranchidae</taxon>
        <taxon>Elysia</taxon>
    </lineage>
</organism>
<feature type="compositionally biased region" description="Low complexity" evidence="1">
    <location>
        <begin position="61"/>
        <end position="71"/>
    </location>
</feature>
<dbReference type="InterPro" id="IPR001304">
    <property type="entry name" value="C-type_lectin-like"/>
</dbReference>